<evidence type="ECO:0000256" key="2">
    <source>
        <dbReference type="ARBA" id="ARBA00022729"/>
    </source>
</evidence>
<dbReference type="AlphaFoldDB" id="A0A1I8PHG9"/>
<feature type="domain" description="Chitin-binding type-2" evidence="8">
    <location>
        <begin position="264"/>
        <end position="309"/>
    </location>
</feature>
<feature type="signal peptide" evidence="7">
    <location>
        <begin position="1"/>
        <end position="18"/>
    </location>
</feature>
<keyword evidence="1" id="KW-0147">Chitin-binding</keyword>
<evidence type="ECO:0000259" key="8">
    <source>
        <dbReference type="PROSITE" id="PS50940"/>
    </source>
</evidence>
<dbReference type="SMART" id="SM00494">
    <property type="entry name" value="ChtBD2"/>
    <property type="match status" value="2"/>
</dbReference>
<organism evidence="9 10">
    <name type="scientific">Stomoxys calcitrans</name>
    <name type="common">Stable fly</name>
    <name type="synonym">Conops calcitrans</name>
    <dbReference type="NCBI Taxonomy" id="35570"/>
    <lineage>
        <taxon>Eukaryota</taxon>
        <taxon>Metazoa</taxon>
        <taxon>Ecdysozoa</taxon>
        <taxon>Arthropoda</taxon>
        <taxon>Hexapoda</taxon>
        <taxon>Insecta</taxon>
        <taxon>Pterygota</taxon>
        <taxon>Neoptera</taxon>
        <taxon>Endopterygota</taxon>
        <taxon>Diptera</taxon>
        <taxon>Brachycera</taxon>
        <taxon>Muscomorpha</taxon>
        <taxon>Muscoidea</taxon>
        <taxon>Muscidae</taxon>
        <taxon>Stomoxys</taxon>
    </lineage>
</organism>
<keyword evidence="5" id="KW-0325">Glycoprotein</keyword>
<dbReference type="VEuPathDB" id="VectorBase:SCAU008122"/>
<feature type="compositionally biased region" description="Low complexity" evidence="6">
    <location>
        <begin position="223"/>
        <end position="261"/>
    </location>
</feature>
<dbReference type="GO" id="GO:0008061">
    <property type="term" value="F:chitin binding"/>
    <property type="evidence" value="ECO:0007669"/>
    <property type="project" value="UniProtKB-KW"/>
</dbReference>
<dbReference type="PANTHER" id="PTHR23301:SF0">
    <property type="entry name" value="CHITIN-BINDING TYPE-2 DOMAIN-CONTAINING PROTEIN-RELATED"/>
    <property type="match status" value="1"/>
</dbReference>
<dbReference type="Pfam" id="PF01607">
    <property type="entry name" value="CBM_14"/>
    <property type="match status" value="2"/>
</dbReference>
<evidence type="ECO:0000256" key="5">
    <source>
        <dbReference type="ARBA" id="ARBA00023180"/>
    </source>
</evidence>
<dbReference type="InterPro" id="IPR002557">
    <property type="entry name" value="Chitin-bd_dom"/>
</dbReference>
<dbReference type="InterPro" id="IPR051940">
    <property type="entry name" value="Chitin_bind-dev_reg"/>
</dbReference>
<feature type="region of interest" description="Disordered" evidence="6">
    <location>
        <begin position="211"/>
        <end position="261"/>
    </location>
</feature>
<dbReference type="PANTHER" id="PTHR23301">
    <property type="entry name" value="CHITIN BINDING PERITROPHIN-A"/>
    <property type="match status" value="1"/>
</dbReference>
<dbReference type="SUPFAM" id="SSF57625">
    <property type="entry name" value="Invertebrate chitin-binding proteins"/>
    <property type="match status" value="2"/>
</dbReference>
<dbReference type="EnsemblMetazoa" id="SCAU008122-RA">
    <property type="protein sequence ID" value="SCAU008122-PA"/>
    <property type="gene ID" value="SCAU008122"/>
</dbReference>
<dbReference type="InterPro" id="IPR036508">
    <property type="entry name" value="Chitin-bd_dom_sf"/>
</dbReference>
<keyword evidence="2 7" id="KW-0732">Signal</keyword>
<dbReference type="Gene3D" id="2.170.140.10">
    <property type="entry name" value="Chitin binding domain"/>
    <property type="match status" value="2"/>
</dbReference>
<sequence>MKLCVAIAMLVIPTLASADIFSEYSSFLDPFASIQNPCHDIQNGQFICKDCATLAFCVQENGNWNSMDISTCDTGRDLYCDENVRGCVYKKECTGRGPKFECQNSGKFPDPYDCKQYHVCNETKHDERFVCPQGSAYSPATKSCSLSAHDDICYKAQYTCDNPWDMAAWPSDPNIYYICWYTTVDGEIVRYPLLHRCPDGHVFKGNACVPGGKADSDSQLPETSSSITPMSTTTPSTTRPTTTTAPWTTTTPSTTTPSTTTTMSTSCDLGSGLKANANDCYSYYVCTSGQLVSKTCPSGTYFNPTSLSCTLGGC</sequence>
<protein>
    <recommendedName>
        <fullName evidence="8">Chitin-binding type-2 domain-containing protein</fullName>
    </recommendedName>
</protein>
<dbReference type="KEGG" id="scac:106086756"/>
<evidence type="ECO:0000256" key="6">
    <source>
        <dbReference type="SAM" id="MobiDB-lite"/>
    </source>
</evidence>
<keyword evidence="4" id="KW-1015">Disulfide bond</keyword>
<reference evidence="9" key="1">
    <citation type="submission" date="2020-05" db="UniProtKB">
        <authorList>
            <consortium name="EnsemblMetazoa"/>
        </authorList>
    </citation>
    <scope>IDENTIFICATION</scope>
    <source>
        <strain evidence="9">USDA</strain>
    </source>
</reference>
<dbReference type="OrthoDB" id="6597859at2759"/>
<dbReference type="STRING" id="35570.A0A1I8PHG9"/>
<evidence type="ECO:0000256" key="1">
    <source>
        <dbReference type="ARBA" id="ARBA00022669"/>
    </source>
</evidence>
<dbReference type="GO" id="GO:0005576">
    <property type="term" value="C:extracellular region"/>
    <property type="evidence" value="ECO:0007669"/>
    <property type="project" value="InterPro"/>
</dbReference>
<proteinExistence type="predicted"/>
<evidence type="ECO:0000313" key="10">
    <source>
        <dbReference type="Proteomes" id="UP000095300"/>
    </source>
</evidence>
<keyword evidence="3" id="KW-0677">Repeat</keyword>
<evidence type="ECO:0000256" key="7">
    <source>
        <dbReference type="SAM" id="SignalP"/>
    </source>
</evidence>
<gene>
    <name evidence="9" type="primary">106086756</name>
</gene>
<name>A0A1I8PHG9_STOCA</name>
<dbReference type="PROSITE" id="PS50940">
    <property type="entry name" value="CHIT_BIND_II"/>
    <property type="match status" value="2"/>
</dbReference>
<keyword evidence="10" id="KW-1185">Reference proteome</keyword>
<evidence type="ECO:0000256" key="4">
    <source>
        <dbReference type="ARBA" id="ARBA00023157"/>
    </source>
</evidence>
<feature type="domain" description="Chitin-binding type-2" evidence="8">
    <location>
        <begin position="99"/>
        <end position="155"/>
    </location>
</feature>
<evidence type="ECO:0000313" key="9">
    <source>
        <dbReference type="EnsemblMetazoa" id="SCAU008122-PA"/>
    </source>
</evidence>
<accession>A0A1I8PHG9</accession>
<evidence type="ECO:0000256" key="3">
    <source>
        <dbReference type="ARBA" id="ARBA00022737"/>
    </source>
</evidence>
<feature type="chain" id="PRO_5009326632" description="Chitin-binding type-2 domain-containing protein" evidence="7">
    <location>
        <begin position="19"/>
        <end position="314"/>
    </location>
</feature>
<dbReference type="Proteomes" id="UP000095300">
    <property type="component" value="Unassembled WGS sequence"/>
</dbReference>